<name>A0A4Y3R2I3_STRCI</name>
<feature type="transmembrane region" description="Helical" evidence="2">
    <location>
        <begin position="115"/>
        <end position="135"/>
    </location>
</feature>
<sequence>MTDTAQPPGQPTGVPAATDAAASTAAQSAQPDDCSVDSNAAARRAAFGKLGLWFVCAVVFALAPTVARYLSEQSLKNQPSTSFYELANNADLYVVCIGLTAGALGQAFMRKGRGLSPALIAWSLFNMLVLFFTSWMAAASDLPGVDEEIVGRNSLLFLLATVISTGTSTYLAELETS</sequence>
<feature type="transmembrane region" description="Helical" evidence="2">
    <location>
        <begin position="90"/>
        <end position="108"/>
    </location>
</feature>
<dbReference type="OrthoDB" id="9969462at2"/>
<accession>A0A4Y3R2I3</accession>
<dbReference type="Proteomes" id="UP000319210">
    <property type="component" value="Unassembled WGS sequence"/>
</dbReference>
<reference evidence="3 4" key="1">
    <citation type="submission" date="2019-06" db="EMBL/GenBank/DDBJ databases">
        <title>Whole genome shotgun sequence of Streptomyces cacaoi subsp. cacaoi NBRC 12748.</title>
        <authorList>
            <person name="Hosoyama A."/>
            <person name="Uohara A."/>
            <person name="Ohji S."/>
            <person name="Ichikawa N."/>
        </authorList>
    </citation>
    <scope>NUCLEOTIDE SEQUENCE [LARGE SCALE GENOMIC DNA]</scope>
    <source>
        <strain evidence="3 4">NBRC 12748</strain>
    </source>
</reference>
<dbReference type="AlphaFoldDB" id="A0A4Y3R2I3"/>
<dbReference type="EMBL" id="BJMM01000017">
    <property type="protein sequence ID" value="GEB50973.1"/>
    <property type="molecule type" value="Genomic_DNA"/>
</dbReference>
<proteinExistence type="predicted"/>
<gene>
    <name evidence="3" type="ORF">SCA03_35240</name>
</gene>
<comment type="caution">
    <text evidence="3">The sequence shown here is derived from an EMBL/GenBank/DDBJ whole genome shotgun (WGS) entry which is preliminary data.</text>
</comment>
<feature type="transmembrane region" description="Helical" evidence="2">
    <location>
        <begin position="155"/>
        <end position="172"/>
    </location>
</feature>
<evidence type="ECO:0000313" key="4">
    <source>
        <dbReference type="Proteomes" id="UP000319210"/>
    </source>
</evidence>
<keyword evidence="2" id="KW-1133">Transmembrane helix</keyword>
<organism evidence="3 4">
    <name type="scientific">Streptomyces cacaoi</name>
    <dbReference type="NCBI Taxonomy" id="1898"/>
    <lineage>
        <taxon>Bacteria</taxon>
        <taxon>Bacillati</taxon>
        <taxon>Actinomycetota</taxon>
        <taxon>Actinomycetes</taxon>
        <taxon>Kitasatosporales</taxon>
        <taxon>Streptomycetaceae</taxon>
        <taxon>Streptomyces</taxon>
    </lineage>
</organism>
<evidence type="ECO:0000256" key="1">
    <source>
        <dbReference type="SAM" id="MobiDB-lite"/>
    </source>
</evidence>
<keyword evidence="2" id="KW-0472">Membrane</keyword>
<dbReference type="RefSeq" id="WP_141275481.1">
    <property type="nucleotide sequence ID" value="NZ_BJMM01000017.1"/>
</dbReference>
<feature type="compositionally biased region" description="Low complexity" evidence="1">
    <location>
        <begin position="15"/>
        <end position="32"/>
    </location>
</feature>
<keyword evidence="4" id="KW-1185">Reference proteome</keyword>
<protein>
    <submittedName>
        <fullName evidence="3">Uncharacterized protein</fullName>
    </submittedName>
</protein>
<evidence type="ECO:0000313" key="3">
    <source>
        <dbReference type="EMBL" id="GEB50973.1"/>
    </source>
</evidence>
<evidence type="ECO:0000256" key="2">
    <source>
        <dbReference type="SAM" id="Phobius"/>
    </source>
</evidence>
<keyword evidence="2" id="KW-0812">Transmembrane</keyword>
<feature type="transmembrane region" description="Helical" evidence="2">
    <location>
        <begin position="50"/>
        <end position="70"/>
    </location>
</feature>
<feature type="region of interest" description="Disordered" evidence="1">
    <location>
        <begin position="1"/>
        <end position="32"/>
    </location>
</feature>